<evidence type="ECO:0000313" key="3">
    <source>
        <dbReference type="Proteomes" id="UP000731465"/>
    </source>
</evidence>
<comment type="caution">
    <text evidence="2">The sequence shown here is derived from an EMBL/GenBank/DDBJ whole genome shotgun (WGS) entry which is preliminary data.</text>
</comment>
<gene>
    <name evidence="2" type="ORF">J5V48_06660</name>
</gene>
<protein>
    <recommendedName>
        <fullName evidence="4">Outer membrane protein beta-barrel domain-containing protein</fullName>
    </recommendedName>
</protein>
<dbReference type="RefSeq" id="WP_219937795.1">
    <property type="nucleotide sequence ID" value="NZ_JAGFNY010000022.1"/>
</dbReference>
<proteinExistence type="predicted"/>
<reference evidence="2 3" key="1">
    <citation type="submission" date="2021-03" db="EMBL/GenBank/DDBJ databases">
        <title>Succinivibrio sp. nov. isolated from feces of cow.</title>
        <authorList>
            <person name="Choi J.-Y."/>
        </authorList>
    </citation>
    <scope>NUCLEOTIDE SEQUENCE [LARGE SCALE GENOMIC DNA]</scope>
    <source>
        <strain evidence="2 3">AGMB01872</strain>
    </source>
</reference>
<dbReference type="Proteomes" id="UP000731465">
    <property type="component" value="Unassembled WGS sequence"/>
</dbReference>
<organism evidence="2 3">
    <name type="scientific">Succinivibrio faecicola</name>
    <dbReference type="NCBI Taxonomy" id="2820300"/>
    <lineage>
        <taxon>Bacteria</taxon>
        <taxon>Pseudomonadati</taxon>
        <taxon>Pseudomonadota</taxon>
        <taxon>Gammaproteobacteria</taxon>
        <taxon>Aeromonadales</taxon>
        <taxon>Succinivibrionaceae</taxon>
        <taxon>Succinivibrio</taxon>
    </lineage>
</organism>
<feature type="signal peptide" evidence="1">
    <location>
        <begin position="1"/>
        <end position="23"/>
    </location>
</feature>
<name>A0ABS7DGZ0_9GAMM</name>
<keyword evidence="1" id="KW-0732">Signal</keyword>
<dbReference type="EMBL" id="JAGFNY010000022">
    <property type="protein sequence ID" value="MBW7570570.1"/>
    <property type="molecule type" value="Genomic_DNA"/>
</dbReference>
<sequence>MALVKKSLLALTVAATLSGSANAAFFLTPSYTGSSADELSYSKVGVTLGNEYVYGGFSFRDYDIDHAKDIEAKDIFFGGEYRAQLDSKLGYFVGGSLDFSYDEEFDFTESYNVNAFGGLTYDLGSGLSVVGGLGTYLTAPKNFFYPVLMAKYKNSNDLGLSFIAGLPTTSLTYRFSNMFAVAADVKFATAEPMVYMENYYRNYDVYMLDKSREVSVAALFSPADRLSLKAGVGYTFDRKLKYYNADGDEIARYDVDDDLKVFVSGSFTF</sequence>
<keyword evidence="3" id="KW-1185">Reference proteome</keyword>
<feature type="chain" id="PRO_5046032921" description="Outer membrane protein beta-barrel domain-containing protein" evidence="1">
    <location>
        <begin position="24"/>
        <end position="269"/>
    </location>
</feature>
<evidence type="ECO:0008006" key="4">
    <source>
        <dbReference type="Google" id="ProtNLM"/>
    </source>
</evidence>
<accession>A0ABS7DGZ0</accession>
<evidence type="ECO:0000313" key="2">
    <source>
        <dbReference type="EMBL" id="MBW7570570.1"/>
    </source>
</evidence>
<evidence type="ECO:0000256" key="1">
    <source>
        <dbReference type="SAM" id="SignalP"/>
    </source>
</evidence>